<keyword evidence="4" id="KW-0804">Transcription</keyword>
<dbReference type="Proteomes" id="UP000199754">
    <property type="component" value="Plasmid pSMR1-3"/>
</dbReference>
<dbReference type="PROSITE" id="PS00894">
    <property type="entry name" value="HTH_DEOR_1"/>
    <property type="match status" value="1"/>
</dbReference>
<geneLocation type="plasmid" evidence="6 7">
    <name>pSMR1-3</name>
</geneLocation>
<keyword evidence="1" id="KW-0678">Repressor</keyword>
<keyword evidence="2" id="KW-0805">Transcription regulation</keyword>
<dbReference type="SUPFAM" id="SSF100950">
    <property type="entry name" value="NagB/RpiA/CoA transferase-like"/>
    <property type="match status" value="1"/>
</dbReference>
<feature type="domain" description="HTH deoR-type" evidence="5">
    <location>
        <begin position="3"/>
        <end position="58"/>
    </location>
</feature>
<dbReference type="InterPro" id="IPR050313">
    <property type="entry name" value="Carb_Metab_HTH_regulators"/>
</dbReference>
<dbReference type="SMART" id="SM01134">
    <property type="entry name" value="DeoRC"/>
    <property type="match status" value="1"/>
</dbReference>
<keyword evidence="7" id="KW-1185">Reference proteome</keyword>
<dbReference type="InterPro" id="IPR018356">
    <property type="entry name" value="Tscrpt_reg_HTH_DeoR_CS"/>
</dbReference>
<keyword evidence="6" id="KW-0614">Plasmid</keyword>
<dbReference type="InterPro" id="IPR036388">
    <property type="entry name" value="WH-like_DNA-bd_sf"/>
</dbReference>
<evidence type="ECO:0000313" key="7">
    <source>
        <dbReference type="Proteomes" id="UP000199754"/>
    </source>
</evidence>
<protein>
    <submittedName>
        <fullName evidence="6">Glycerol-3-phosphate regulon repressor</fullName>
    </submittedName>
</protein>
<dbReference type="KEGG" id="spse:SULPSESMR1_04424"/>
<dbReference type="PANTHER" id="PTHR30363">
    <property type="entry name" value="HTH-TYPE TRANSCRIPTIONAL REGULATOR SRLR-RELATED"/>
    <property type="match status" value="1"/>
</dbReference>
<dbReference type="InterPro" id="IPR036390">
    <property type="entry name" value="WH_DNA-bd_sf"/>
</dbReference>
<gene>
    <name evidence="6" type="primary">glpR</name>
    <name evidence="6" type="ORF">SULPSESMR1_04424</name>
</gene>
<dbReference type="AlphaFoldDB" id="A0A221K853"/>
<evidence type="ECO:0000313" key="6">
    <source>
        <dbReference type="EMBL" id="ASM75145.1"/>
    </source>
</evidence>
<evidence type="ECO:0000256" key="1">
    <source>
        <dbReference type="ARBA" id="ARBA00022491"/>
    </source>
</evidence>
<proteinExistence type="predicted"/>
<dbReference type="EMBL" id="CP022418">
    <property type="protein sequence ID" value="ASM75145.1"/>
    <property type="molecule type" value="Genomic_DNA"/>
</dbReference>
<dbReference type="InterPro" id="IPR037171">
    <property type="entry name" value="NagB/RpiA_transferase-like"/>
</dbReference>
<dbReference type="Pfam" id="PF08220">
    <property type="entry name" value="HTH_DeoR"/>
    <property type="match status" value="1"/>
</dbReference>
<dbReference type="RefSeq" id="WP_089423152.1">
    <property type="nucleotide sequence ID" value="NZ_CP022418.1"/>
</dbReference>
<sequence>MWSHERQQRIMDLLESNQKVSTKALSATLGVSRETIRRDLKDMEQKGVLLCVHGGAKPISSIIEPEATFAQRQEQFHDQKQAIGQLACDLIPHNSTCFIDAGTTTLAFARSLAARGNIRVITNSLEISQIINRGHNCDVLLLGGRPHSDVPATYGEMTLSEIDRFLADFAVISPTGLHQNRGATDYELHEAEVARAMMRRARACMMLCNSDKIGAESRVSICRLDEVDHLVTDTLPGGQDIILPRGTVHRANLENVTSPV</sequence>
<dbReference type="InterPro" id="IPR001034">
    <property type="entry name" value="DeoR_HTH"/>
</dbReference>
<dbReference type="PANTHER" id="PTHR30363:SF4">
    <property type="entry name" value="GLYCEROL-3-PHOSPHATE REGULON REPRESSOR"/>
    <property type="match status" value="1"/>
</dbReference>
<organism evidence="6 7">
    <name type="scientific">Pseudosulfitobacter pseudonitzschiae</name>
    <dbReference type="NCBI Taxonomy" id="1402135"/>
    <lineage>
        <taxon>Bacteria</taxon>
        <taxon>Pseudomonadati</taxon>
        <taxon>Pseudomonadota</taxon>
        <taxon>Alphaproteobacteria</taxon>
        <taxon>Rhodobacterales</taxon>
        <taxon>Roseobacteraceae</taxon>
        <taxon>Pseudosulfitobacter</taxon>
    </lineage>
</organism>
<dbReference type="Pfam" id="PF00455">
    <property type="entry name" value="DeoRC"/>
    <property type="match status" value="1"/>
</dbReference>
<keyword evidence="3" id="KW-0238">DNA-binding</keyword>
<accession>A0A221K853</accession>
<dbReference type="PRINTS" id="PR00037">
    <property type="entry name" value="HTHLACR"/>
</dbReference>
<dbReference type="OrthoDB" id="9816363at2"/>
<dbReference type="InterPro" id="IPR014036">
    <property type="entry name" value="DeoR-like_C"/>
</dbReference>
<evidence type="ECO:0000256" key="2">
    <source>
        <dbReference type="ARBA" id="ARBA00023015"/>
    </source>
</evidence>
<evidence type="ECO:0000256" key="4">
    <source>
        <dbReference type="ARBA" id="ARBA00023163"/>
    </source>
</evidence>
<dbReference type="SUPFAM" id="SSF46785">
    <property type="entry name" value="Winged helix' DNA-binding domain"/>
    <property type="match status" value="1"/>
</dbReference>
<dbReference type="GO" id="GO:0003700">
    <property type="term" value="F:DNA-binding transcription factor activity"/>
    <property type="evidence" value="ECO:0007669"/>
    <property type="project" value="InterPro"/>
</dbReference>
<dbReference type="SMART" id="SM00420">
    <property type="entry name" value="HTH_DEOR"/>
    <property type="match status" value="1"/>
</dbReference>
<evidence type="ECO:0000259" key="5">
    <source>
        <dbReference type="PROSITE" id="PS51000"/>
    </source>
</evidence>
<dbReference type="PROSITE" id="PS51000">
    <property type="entry name" value="HTH_DEOR_2"/>
    <property type="match status" value="1"/>
</dbReference>
<dbReference type="GO" id="GO:0003677">
    <property type="term" value="F:DNA binding"/>
    <property type="evidence" value="ECO:0007669"/>
    <property type="project" value="UniProtKB-KW"/>
</dbReference>
<reference evidence="6 7" key="1">
    <citation type="submission" date="2017-07" db="EMBL/GenBank/DDBJ databases">
        <title>Genome Sequence of Sulfitobacter pseudonitzschiae Strain SMR1 Isolated from a culture of the Diatom Skeletonema marinoi.</title>
        <authorList>
            <person name="Topel M."/>
            <person name="Pinder M.I.M."/>
            <person name="Johansson O.N."/>
            <person name="Kourtchenko O."/>
            <person name="Godhe A."/>
            <person name="Clarke A.K."/>
        </authorList>
    </citation>
    <scope>NUCLEOTIDE SEQUENCE [LARGE SCALE GENOMIC DNA]</scope>
    <source>
        <strain evidence="6 7">SMR1</strain>
        <plasmid evidence="6 7">pSMR1-3</plasmid>
    </source>
</reference>
<name>A0A221K853_9RHOB</name>
<evidence type="ECO:0000256" key="3">
    <source>
        <dbReference type="ARBA" id="ARBA00023125"/>
    </source>
</evidence>
<dbReference type="Gene3D" id="1.10.10.10">
    <property type="entry name" value="Winged helix-like DNA-binding domain superfamily/Winged helix DNA-binding domain"/>
    <property type="match status" value="1"/>
</dbReference>